<keyword evidence="3" id="KW-0539">Nucleus</keyword>
<feature type="region of interest" description="Disordered" evidence="5">
    <location>
        <begin position="91"/>
        <end position="113"/>
    </location>
</feature>
<dbReference type="AlphaFoldDB" id="A0A340WR14"/>
<dbReference type="OrthoDB" id="9976882at2759"/>
<evidence type="ECO:0000256" key="2">
    <source>
        <dbReference type="ARBA" id="ARBA00018401"/>
    </source>
</evidence>
<proteinExistence type="inferred from homology"/>
<keyword evidence="6" id="KW-1185">Reference proteome</keyword>
<dbReference type="GO" id="GO:0002062">
    <property type="term" value="P:chondrocyte differentiation"/>
    <property type="evidence" value="ECO:0007669"/>
    <property type="project" value="InterPro"/>
</dbReference>
<protein>
    <recommendedName>
        <fullName evidence="2">Musculoskeletal embryonic nuclear protein 1</fullName>
    </recommendedName>
</protein>
<dbReference type="InParanoid" id="A0A340WR14"/>
<dbReference type="RefSeq" id="XP_007451953.1">
    <property type="nucleotide sequence ID" value="XM_007451891.1"/>
</dbReference>
<accession>A0A340WR14</accession>
<dbReference type="InterPro" id="IPR031394">
    <property type="entry name" value="MUSTN1"/>
</dbReference>
<evidence type="ECO:0000313" key="7">
    <source>
        <dbReference type="RefSeq" id="XP_007451953.1"/>
    </source>
</evidence>
<comment type="subcellular location">
    <subcellularLocation>
        <location evidence="1">Nucleus</location>
    </subcellularLocation>
</comment>
<dbReference type="GeneID" id="103073106"/>
<dbReference type="GO" id="GO:0035988">
    <property type="term" value="P:chondrocyte proliferation"/>
    <property type="evidence" value="ECO:0007669"/>
    <property type="project" value="InterPro"/>
</dbReference>
<comment type="similarity">
    <text evidence="4">Belongs to the MUSTN1 family.</text>
</comment>
<dbReference type="GO" id="GO:0042246">
    <property type="term" value="P:tissue regeneration"/>
    <property type="evidence" value="ECO:0007669"/>
    <property type="project" value="InterPro"/>
</dbReference>
<gene>
    <name evidence="7" type="primary">LOC103073106</name>
</gene>
<dbReference type="Proteomes" id="UP000265300">
    <property type="component" value="Unplaced"/>
</dbReference>
<sequence>MLEKGAISFLTTCSKVPYEVQLFTCHMASIIVLEKPRNTNCVLCAIRLICPNLDLSQATLNGNLTYVHKRESLPGPAPPTCQRAAVLKGSGLSKAGTQEAPIKKKRPPVKEEDLKGARGKLTKNQEIKSKTYQVMQECEQAGSAAPSVFSLARTGTETVFEKPKDGPAKSVFG</sequence>
<evidence type="ECO:0000256" key="1">
    <source>
        <dbReference type="ARBA" id="ARBA00004123"/>
    </source>
</evidence>
<evidence type="ECO:0000256" key="5">
    <source>
        <dbReference type="SAM" id="MobiDB-lite"/>
    </source>
</evidence>
<dbReference type="GO" id="GO:0005634">
    <property type="term" value="C:nucleus"/>
    <property type="evidence" value="ECO:0007669"/>
    <property type="project" value="UniProtKB-SubCell"/>
</dbReference>
<evidence type="ECO:0000256" key="4">
    <source>
        <dbReference type="ARBA" id="ARBA00044950"/>
    </source>
</evidence>
<reference evidence="7" key="1">
    <citation type="submission" date="2025-08" db="UniProtKB">
        <authorList>
            <consortium name="RefSeq"/>
        </authorList>
    </citation>
    <scope>IDENTIFICATION</scope>
</reference>
<evidence type="ECO:0000313" key="6">
    <source>
        <dbReference type="Proteomes" id="UP000265300"/>
    </source>
</evidence>
<dbReference type="Pfam" id="PF15682">
    <property type="entry name" value="Mustang"/>
    <property type="match status" value="1"/>
</dbReference>
<name>A0A340WR14_LIPVE</name>
<dbReference type="KEGG" id="lve:103073106"/>
<dbReference type="STRING" id="118797.A0A340WR14"/>
<organism evidence="6 7">
    <name type="scientific">Lipotes vexillifer</name>
    <name type="common">Yangtze river dolphin</name>
    <dbReference type="NCBI Taxonomy" id="118797"/>
    <lineage>
        <taxon>Eukaryota</taxon>
        <taxon>Metazoa</taxon>
        <taxon>Chordata</taxon>
        <taxon>Craniata</taxon>
        <taxon>Vertebrata</taxon>
        <taxon>Euteleostomi</taxon>
        <taxon>Mammalia</taxon>
        <taxon>Eutheria</taxon>
        <taxon>Laurasiatheria</taxon>
        <taxon>Artiodactyla</taxon>
        <taxon>Whippomorpha</taxon>
        <taxon>Cetacea</taxon>
        <taxon>Odontoceti</taxon>
        <taxon>Lipotidae</taxon>
        <taxon>Lipotes</taxon>
    </lineage>
</organism>
<evidence type="ECO:0000256" key="3">
    <source>
        <dbReference type="ARBA" id="ARBA00023242"/>
    </source>
</evidence>